<feature type="transmembrane region" description="Helical" evidence="1">
    <location>
        <begin position="7"/>
        <end position="27"/>
    </location>
</feature>
<dbReference type="EMBL" id="CAEZSN010000006">
    <property type="protein sequence ID" value="CAB4534073.1"/>
    <property type="molecule type" value="Genomic_DNA"/>
</dbReference>
<feature type="transmembrane region" description="Helical" evidence="1">
    <location>
        <begin position="39"/>
        <end position="64"/>
    </location>
</feature>
<organism evidence="2">
    <name type="scientific">freshwater metagenome</name>
    <dbReference type="NCBI Taxonomy" id="449393"/>
    <lineage>
        <taxon>unclassified sequences</taxon>
        <taxon>metagenomes</taxon>
        <taxon>ecological metagenomes</taxon>
    </lineage>
</organism>
<gene>
    <name evidence="2" type="ORF">UFOPK1433_00106</name>
</gene>
<sequence>MKNTVLFWIYLGLAAAGLITAWIFNYLAVMGGQDYGLAWTATAVDLVATFDLGIVAFACVFFMFAESSRIGMKRTWILVVLSGITAIAFVFPLFLALRERHLKLNQP</sequence>
<keyword evidence="1" id="KW-0812">Transmembrane</keyword>
<dbReference type="Pfam" id="PF11196">
    <property type="entry name" value="DUF2834"/>
    <property type="match status" value="1"/>
</dbReference>
<evidence type="ECO:0000313" key="2">
    <source>
        <dbReference type="EMBL" id="CAB4534073.1"/>
    </source>
</evidence>
<dbReference type="AlphaFoldDB" id="A0A6J6B6Z4"/>
<feature type="transmembrane region" description="Helical" evidence="1">
    <location>
        <begin position="76"/>
        <end position="97"/>
    </location>
</feature>
<name>A0A6J6B6Z4_9ZZZZ</name>
<protein>
    <submittedName>
        <fullName evidence="2">Unannotated protein</fullName>
    </submittedName>
</protein>
<keyword evidence="1" id="KW-0472">Membrane</keyword>
<reference evidence="2" key="1">
    <citation type="submission" date="2020-05" db="EMBL/GenBank/DDBJ databases">
        <authorList>
            <person name="Chiriac C."/>
            <person name="Salcher M."/>
            <person name="Ghai R."/>
            <person name="Kavagutti S V."/>
        </authorList>
    </citation>
    <scope>NUCLEOTIDE SEQUENCE</scope>
</reference>
<keyword evidence="1" id="KW-1133">Transmembrane helix</keyword>
<accession>A0A6J6B6Z4</accession>
<evidence type="ECO:0000256" key="1">
    <source>
        <dbReference type="SAM" id="Phobius"/>
    </source>
</evidence>
<proteinExistence type="predicted"/>
<dbReference type="InterPro" id="IPR021362">
    <property type="entry name" value="DUF2834"/>
</dbReference>